<name>A0ABR3V2J3_HUMIN</name>
<keyword evidence="3" id="KW-1185">Reference proteome</keyword>
<comment type="caution">
    <text evidence="2">The sequence shown here is derived from an EMBL/GenBank/DDBJ whole genome shotgun (WGS) entry which is preliminary data.</text>
</comment>
<dbReference type="EMBL" id="JAZGSY010000484">
    <property type="protein sequence ID" value="KAL1836003.1"/>
    <property type="molecule type" value="Genomic_DNA"/>
</dbReference>
<proteinExistence type="predicted"/>
<organism evidence="2 3">
    <name type="scientific">Humicola insolens</name>
    <name type="common">Soft-rot fungus</name>
    <dbReference type="NCBI Taxonomy" id="85995"/>
    <lineage>
        <taxon>Eukaryota</taxon>
        <taxon>Fungi</taxon>
        <taxon>Dikarya</taxon>
        <taxon>Ascomycota</taxon>
        <taxon>Pezizomycotina</taxon>
        <taxon>Sordariomycetes</taxon>
        <taxon>Sordariomycetidae</taxon>
        <taxon>Sordariales</taxon>
        <taxon>Chaetomiaceae</taxon>
        <taxon>Mycothermus</taxon>
    </lineage>
</organism>
<reference evidence="2 3" key="1">
    <citation type="journal article" date="2024" name="Commun. Biol.">
        <title>Comparative genomic analysis of thermophilic fungi reveals convergent evolutionary adaptations and gene losses.</title>
        <authorList>
            <person name="Steindorff A.S."/>
            <person name="Aguilar-Pontes M.V."/>
            <person name="Robinson A.J."/>
            <person name="Andreopoulos B."/>
            <person name="LaButti K."/>
            <person name="Kuo A."/>
            <person name="Mondo S."/>
            <person name="Riley R."/>
            <person name="Otillar R."/>
            <person name="Haridas S."/>
            <person name="Lipzen A."/>
            <person name="Grimwood J."/>
            <person name="Schmutz J."/>
            <person name="Clum A."/>
            <person name="Reid I.D."/>
            <person name="Moisan M.C."/>
            <person name="Butler G."/>
            <person name="Nguyen T.T.M."/>
            <person name="Dewar K."/>
            <person name="Conant G."/>
            <person name="Drula E."/>
            <person name="Henrissat B."/>
            <person name="Hansel C."/>
            <person name="Singer S."/>
            <person name="Hutchinson M.I."/>
            <person name="de Vries R.P."/>
            <person name="Natvig D.O."/>
            <person name="Powell A.J."/>
            <person name="Tsang A."/>
            <person name="Grigoriev I.V."/>
        </authorList>
    </citation>
    <scope>NUCLEOTIDE SEQUENCE [LARGE SCALE GENOMIC DNA]</scope>
    <source>
        <strain evidence="2 3">CBS 620.91</strain>
    </source>
</reference>
<evidence type="ECO:0000256" key="1">
    <source>
        <dbReference type="SAM" id="MobiDB-lite"/>
    </source>
</evidence>
<sequence>MLDSVVSGLWALIGEPGGKYARLVGGFEQWVGKVEGMVVMRKRNAAAAHGKGEDGGGELFIPQLSQAWRDEAAAMVRRLDDWRRKLRVLGDVPELPASSSSSTPSTTTTTTTTAAAAETETPTPPPLARVLDACRTLVHGMLAELDEMERVERAAAADEMRWVREMNRRMAAESVSLTDSLSGSRRAGTGERKAGAIWRGF</sequence>
<evidence type="ECO:0000313" key="2">
    <source>
        <dbReference type="EMBL" id="KAL1836003.1"/>
    </source>
</evidence>
<accession>A0ABR3V2J3</accession>
<feature type="compositionally biased region" description="Low complexity" evidence="1">
    <location>
        <begin position="93"/>
        <end position="121"/>
    </location>
</feature>
<evidence type="ECO:0000313" key="3">
    <source>
        <dbReference type="Proteomes" id="UP001583172"/>
    </source>
</evidence>
<protein>
    <submittedName>
        <fullName evidence="2">Uncharacterized protein</fullName>
    </submittedName>
</protein>
<feature type="region of interest" description="Disordered" evidence="1">
    <location>
        <begin position="93"/>
        <end position="127"/>
    </location>
</feature>
<gene>
    <name evidence="2" type="ORF">VTJ49DRAFT_5695</name>
</gene>
<dbReference type="Proteomes" id="UP001583172">
    <property type="component" value="Unassembled WGS sequence"/>
</dbReference>